<dbReference type="AlphaFoldDB" id="A0AAV2PS04"/>
<accession>A0AAV2PS04</accession>
<dbReference type="Pfam" id="PF26100">
    <property type="entry name" value="RAG1_RNase_H"/>
    <property type="match status" value="1"/>
</dbReference>
<reference evidence="3 4" key="1">
    <citation type="submission" date="2024-05" db="EMBL/GenBank/DDBJ databases">
        <authorList>
            <person name="Wallberg A."/>
        </authorList>
    </citation>
    <scope>NUCLEOTIDE SEQUENCE [LARGE SCALE GENOMIC DNA]</scope>
</reference>
<evidence type="ECO:0000313" key="4">
    <source>
        <dbReference type="Proteomes" id="UP001497623"/>
    </source>
</evidence>
<evidence type="ECO:0000259" key="2">
    <source>
        <dbReference type="Pfam" id="PF26100"/>
    </source>
</evidence>
<feature type="region of interest" description="Disordered" evidence="1">
    <location>
        <begin position="1"/>
        <end position="20"/>
    </location>
</feature>
<dbReference type="InterPro" id="IPR058554">
    <property type="entry name" value="RAG1_RNase_H"/>
</dbReference>
<name>A0AAV2PS04_MEGNR</name>
<dbReference type="EMBL" id="CAXKWB010001404">
    <property type="protein sequence ID" value="CAL4064299.1"/>
    <property type="molecule type" value="Genomic_DNA"/>
</dbReference>
<evidence type="ECO:0000256" key="1">
    <source>
        <dbReference type="SAM" id="MobiDB-lite"/>
    </source>
</evidence>
<dbReference type="Proteomes" id="UP001497623">
    <property type="component" value="Unassembled WGS sequence"/>
</dbReference>
<proteinExistence type="predicted"/>
<feature type="domain" description="V(D)J recombination-activating protein 1 RNase H" evidence="2">
    <location>
        <begin position="1"/>
        <end position="126"/>
    </location>
</feature>
<gene>
    <name evidence="3" type="ORF">MNOR_LOCUS3950</name>
</gene>
<evidence type="ECO:0000313" key="3">
    <source>
        <dbReference type="EMBL" id="CAL4064299.1"/>
    </source>
</evidence>
<comment type="caution">
    <text evidence="3">The sequence shown here is derived from an EMBL/GenBank/DDBJ whole genome shotgun (WGS) entry which is preliminary data.</text>
</comment>
<protein>
    <recommendedName>
        <fullName evidence="2">V(D)J recombination-activating protein 1 RNase H domain-containing protein</fullName>
    </recommendedName>
</protein>
<keyword evidence="4" id="KW-1185">Reference proteome</keyword>
<feature type="non-terminal residue" evidence="3">
    <location>
        <position position="1"/>
    </location>
</feature>
<organism evidence="3 4">
    <name type="scientific">Meganyctiphanes norvegica</name>
    <name type="common">Northern krill</name>
    <name type="synonym">Thysanopoda norvegica</name>
    <dbReference type="NCBI Taxonomy" id="48144"/>
    <lineage>
        <taxon>Eukaryota</taxon>
        <taxon>Metazoa</taxon>
        <taxon>Ecdysozoa</taxon>
        <taxon>Arthropoda</taxon>
        <taxon>Crustacea</taxon>
        <taxon>Multicrustacea</taxon>
        <taxon>Malacostraca</taxon>
        <taxon>Eumalacostraca</taxon>
        <taxon>Eucarida</taxon>
        <taxon>Euphausiacea</taxon>
        <taxon>Euphausiidae</taxon>
        <taxon>Meganyctiphanes</taxon>
    </lineage>
</organism>
<sequence length="139" mass="15455">DGIDGSGSHAIYNQKNSGNKDDFNKSSKNILSYMFVPLQLTNLNTSQIVWQEEKMNSSEVCRPLLLVNAKETKDVLKEIIPAIQKEAYELQITGLEIKTAEGGHIKIYCDIQTTMIDGKMHSLLLGTGKPIAILEFIKS</sequence>